<dbReference type="Proteomes" id="UP001603857">
    <property type="component" value="Unassembled WGS sequence"/>
</dbReference>
<dbReference type="SUPFAM" id="SSF48371">
    <property type="entry name" value="ARM repeat"/>
    <property type="match status" value="1"/>
</dbReference>
<evidence type="ECO:0000313" key="3">
    <source>
        <dbReference type="Proteomes" id="UP001603857"/>
    </source>
</evidence>
<gene>
    <name evidence="2" type="ORF">Fmac_019589</name>
</gene>
<evidence type="ECO:0000256" key="1">
    <source>
        <dbReference type="ARBA" id="ARBA00022786"/>
    </source>
</evidence>
<protein>
    <submittedName>
        <fullName evidence="2">Uncharacterized protein</fullName>
    </submittedName>
</protein>
<keyword evidence="3" id="KW-1185">Reference proteome</keyword>
<dbReference type="InterPro" id="IPR011989">
    <property type="entry name" value="ARM-like"/>
</dbReference>
<dbReference type="Gene3D" id="1.25.10.10">
    <property type="entry name" value="Leucine-rich Repeat Variant"/>
    <property type="match status" value="1"/>
</dbReference>
<proteinExistence type="predicted"/>
<organism evidence="2 3">
    <name type="scientific">Flemingia macrophylla</name>
    <dbReference type="NCBI Taxonomy" id="520843"/>
    <lineage>
        <taxon>Eukaryota</taxon>
        <taxon>Viridiplantae</taxon>
        <taxon>Streptophyta</taxon>
        <taxon>Embryophyta</taxon>
        <taxon>Tracheophyta</taxon>
        <taxon>Spermatophyta</taxon>
        <taxon>Magnoliopsida</taxon>
        <taxon>eudicotyledons</taxon>
        <taxon>Gunneridae</taxon>
        <taxon>Pentapetalae</taxon>
        <taxon>rosids</taxon>
        <taxon>fabids</taxon>
        <taxon>Fabales</taxon>
        <taxon>Fabaceae</taxon>
        <taxon>Papilionoideae</taxon>
        <taxon>50 kb inversion clade</taxon>
        <taxon>NPAAA clade</taxon>
        <taxon>indigoferoid/millettioid clade</taxon>
        <taxon>Phaseoleae</taxon>
        <taxon>Flemingia</taxon>
    </lineage>
</organism>
<name>A0ABD1M883_9FABA</name>
<dbReference type="AlphaFoldDB" id="A0ABD1M883"/>
<dbReference type="EMBL" id="JBGMDY010000006">
    <property type="protein sequence ID" value="KAL2332008.1"/>
    <property type="molecule type" value="Genomic_DNA"/>
</dbReference>
<sequence length="217" mass="23261">MSMHDLFDAIAHVISHHSSTSSPAAVQSASATLHSLLSSVDDYRPLVDSKCKIVYALVDILHSHSSSPPRTIKDTLKSLFAIALHPLNRPSMINLIVVPAHFSLVVKDGRVSIVEDSTTVIAQVAACNDAVLADPLNLSTASSMRTKENVVSALLNLVRSSGEDVVTFDALDRIVVQISEEWLLPESIASRLPSLIECAPCGNPDPILKDGHKDTAI</sequence>
<evidence type="ECO:0000313" key="2">
    <source>
        <dbReference type="EMBL" id="KAL2332008.1"/>
    </source>
</evidence>
<dbReference type="InterPro" id="IPR016024">
    <property type="entry name" value="ARM-type_fold"/>
</dbReference>
<accession>A0ABD1M883</accession>
<dbReference type="PANTHER" id="PTHR23315:SF238">
    <property type="entry name" value="ARM REPEAT SUPERFAMILY PROTEIN"/>
    <property type="match status" value="1"/>
</dbReference>
<dbReference type="PANTHER" id="PTHR23315">
    <property type="entry name" value="U BOX DOMAIN-CONTAINING"/>
    <property type="match status" value="1"/>
</dbReference>
<keyword evidence="1" id="KW-0833">Ubl conjugation pathway</keyword>
<comment type="caution">
    <text evidence="2">The sequence shown here is derived from an EMBL/GenBank/DDBJ whole genome shotgun (WGS) entry which is preliminary data.</text>
</comment>
<reference evidence="2 3" key="1">
    <citation type="submission" date="2024-08" db="EMBL/GenBank/DDBJ databases">
        <title>Insights into the chromosomal genome structure of Flemingia macrophylla.</title>
        <authorList>
            <person name="Ding Y."/>
            <person name="Zhao Y."/>
            <person name="Bi W."/>
            <person name="Wu M."/>
            <person name="Zhao G."/>
            <person name="Gong Y."/>
            <person name="Li W."/>
            <person name="Zhang P."/>
        </authorList>
    </citation>
    <scope>NUCLEOTIDE SEQUENCE [LARGE SCALE GENOMIC DNA]</scope>
    <source>
        <strain evidence="2">DYQJB</strain>
        <tissue evidence="2">Leaf</tissue>
    </source>
</reference>